<accession>A0A316UWZ2</accession>
<name>A0A316UWZ2_9BASI</name>
<keyword evidence="2" id="KW-1185">Reference proteome</keyword>
<dbReference type="GeneID" id="37024999"/>
<gene>
    <name evidence="1" type="ORF">BDZ90DRAFT_105280</name>
</gene>
<organism evidence="1 2">
    <name type="scientific">Jaminaea rosea</name>
    <dbReference type="NCBI Taxonomy" id="1569628"/>
    <lineage>
        <taxon>Eukaryota</taxon>
        <taxon>Fungi</taxon>
        <taxon>Dikarya</taxon>
        <taxon>Basidiomycota</taxon>
        <taxon>Ustilaginomycotina</taxon>
        <taxon>Exobasidiomycetes</taxon>
        <taxon>Microstromatales</taxon>
        <taxon>Microstromatales incertae sedis</taxon>
        <taxon>Jaminaea</taxon>
    </lineage>
</organism>
<proteinExistence type="predicted"/>
<sequence length="122" mass="13491">MVSSAKQGSPRLATVTLLIEGSSVRVRARRTEDWHSFVSFYDASGSWNHGTSGREGRRERAVTLLRHRSPPSMTPRPIDVRAMLAHLTTGKRRLVVTSPCTRGMLGKSGGEVRAVHDIQSLR</sequence>
<dbReference type="AlphaFoldDB" id="A0A316UWZ2"/>
<protein>
    <submittedName>
        <fullName evidence="1">Uncharacterized protein</fullName>
    </submittedName>
</protein>
<dbReference type="Proteomes" id="UP000245884">
    <property type="component" value="Unassembled WGS sequence"/>
</dbReference>
<evidence type="ECO:0000313" key="2">
    <source>
        <dbReference type="Proteomes" id="UP000245884"/>
    </source>
</evidence>
<evidence type="ECO:0000313" key="1">
    <source>
        <dbReference type="EMBL" id="PWN29308.1"/>
    </source>
</evidence>
<reference evidence="1 2" key="1">
    <citation type="journal article" date="2018" name="Mol. Biol. Evol.">
        <title>Broad Genomic Sampling Reveals a Smut Pathogenic Ancestry of the Fungal Clade Ustilaginomycotina.</title>
        <authorList>
            <person name="Kijpornyongpan T."/>
            <person name="Mondo S.J."/>
            <person name="Barry K."/>
            <person name="Sandor L."/>
            <person name="Lee J."/>
            <person name="Lipzen A."/>
            <person name="Pangilinan J."/>
            <person name="LaButti K."/>
            <person name="Hainaut M."/>
            <person name="Henrissat B."/>
            <person name="Grigoriev I.V."/>
            <person name="Spatafora J.W."/>
            <person name="Aime M.C."/>
        </authorList>
    </citation>
    <scope>NUCLEOTIDE SEQUENCE [LARGE SCALE GENOMIC DNA]</scope>
    <source>
        <strain evidence="1 2">MCA 5214</strain>
    </source>
</reference>
<dbReference type="EMBL" id="KZ819663">
    <property type="protein sequence ID" value="PWN29308.1"/>
    <property type="molecule type" value="Genomic_DNA"/>
</dbReference>
<dbReference type="RefSeq" id="XP_025363920.1">
    <property type="nucleotide sequence ID" value="XM_025503176.1"/>
</dbReference>